<dbReference type="Proteomes" id="UP001305815">
    <property type="component" value="Chromosome"/>
</dbReference>
<accession>A0ABM8I938</accession>
<proteinExistence type="predicted"/>
<reference evidence="2" key="1">
    <citation type="journal article" date="2023" name="Int. J. Syst. Evol. Microbiol.">
        <title>Claveliimonas bilis gen. nov., sp. nov., deoxycholic acid-producing bacteria isolated from human faeces, and reclassification of Sellimonas monacensis Zenner et al. 2021 as Claveliimonas monacensis comb. nov.</title>
        <authorList>
            <person name="Hisatomi A."/>
            <person name="Kastawa N.W.E.P.G."/>
            <person name="Song I."/>
            <person name="Ohkuma M."/>
            <person name="Fukiya S."/>
            <person name="Sakamoto M."/>
        </authorList>
    </citation>
    <scope>NUCLEOTIDE SEQUENCE [LARGE SCALE GENOMIC DNA]</scope>
    <source>
        <strain evidence="2">12BBH14</strain>
    </source>
</reference>
<dbReference type="Pfam" id="PF12994">
    <property type="entry name" value="DUF3878"/>
    <property type="match status" value="1"/>
</dbReference>
<dbReference type="InterPro" id="IPR024538">
    <property type="entry name" value="DUF3878"/>
</dbReference>
<keyword evidence="2" id="KW-1185">Reference proteome</keyword>
<protein>
    <submittedName>
        <fullName evidence="1">Uncharacterized protein</fullName>
    </submittedName>
</protein>
<gene>
    <name evidence="1" type="ORF">Lac1_07290</name>
</gene>
<sequence>MLEHYEERKKFLPGLGKDMPETYGKLAEIFQYQVFELYEEVIGPRNSSYYIPYMMNDALECYLVLKDARITGEYLQLDPEEFPLQAQIAQRDGQTALIVKQGSENIFTIWFREIEESFQCYQYHRIGHFWVEGQEHWRQLVYMTGTIYDKYEYMKEKACSDLEMELMHLVEFPPFRFWSPVEESLEERYPSSPRGAACMKKFAKEAGDGMYAFLTGIYEKFPAEFLEKRLASMLCSPAREPLYEMIYEKIRKASLAYPKRDYGEPLNTEILKKRKAVNRRLKKAGFEGRYPFYRKDDLQIVATEEHPFTCMESRDFVFRIQFMVSKCRKACGRNGGFFRSRDRKSWILEDLDPVLSGGLERKSTG</sequence>
<dbReference type="EMBL" id="AP027742">
    <property type="protein sequence ID" value="BDZ76546.1"/>
    <property type="molecule type" value="Genomic_DNA"/>
</dbReference>
<organism evidence="1 2">
    <name type="scientific">Claveliimonas bilis</name>
    <dbReference type="NCBI Taxonomy" id="3028070"/>
    <lineage>
        <taxon>Bacteria</taxon>
        <taxon>Bacillati</taxon>
        <taxon>Bacillota</taxon>
        <taxon>Clostridia</taxon>
        <taxon>Lachnospirales</taxon>
        <taxon>Lachnospiraceae</taxon>
        <taxon>Claveliimonas</taxon>
    </lineage>
</organism>
<evidence type="ECO:0000313" key="1">
    <source>
        <dbReference type="EMBL" id="BDZ76546.1"/>
    </source>
</evidence>
<dbReference type="RefSeq" id="WP_316266254.1">
    <property type="nucleotide sequence ID" value="NZ_AP027742.1"/>
</dbReference>
<name>A0ABM8I938_9FIRM</name>
<evidence type="ECO:0000313" key="2">
    <source>
        <dbReference type="Proteomes" id="UP001305815"/>
    </source>
</evidence>